<dbReference type="EMBL" id="WKPJ01000012">
    <property type="protein sequence ID" value="MSA89533.1"/>
    <property type="molecule type" value="Genomic_DNA"/>
</dbReference>
<dbReference type="PROSITE" id="PS51186">
    <property type="entry name" value="GNAT"/>
    <property type="match status" value="1"/>
</dbReference>
<dbReference type="Pfam" id="PF13673">
    <property type="entry name" value="Acetyltransf_10"/>
    <property type="match status" value="1"/>
</dbReference>
<proteinExistence type="predicted"/>
<dbReference type="SUPFAM" id="SSF55729">
    <property type="entry name" value="Acyl-CoA N-acyltransferases (Nat)"/>
    <property type="match status" value="1"/>
</dbReference>
<dbReference type="InterPro" id="IPR000182">
    <property type="entry name" value="GNAT_dom"/>
</dbReference>
<dbReference type="RefSeq" id="WP_154238792.1">
    <property type="nucleotide sequence ID" value="NZ_CALJPI010000138.1"/>
</dbReference>
<gene>
    <name evidence="3" type="ORF">GKD88_08760</name>
    <name evidence="2" type="ORF">GKE08_09355</name>
</gene>
<evidence type="ECO:0000313" key="4">
    <source>
        <dbReference type="Proteomes" id="UP000433575"/>
    </source>
</evidence>
<organism evidence="2 4">
    <name type="scientific">Holdemania massiliensis</name>
    <dbReference type="NCBI Taxonomy" id="1468449"/>
    <lineage>
        <taxon>Bacteria</taxon>
        <taxon>Bacillati</taxon>
        <taxon>Bacillota</taxon>
        <taxon>Erysipelotrichia</taxon>
        <taxon>Erysipelotrichales</taxon>
        <taxon>Erysipelotrichaceae</taxon>
        <taxon>Holdemania</taxon>
    </lineage>
</organism>
<dbReference type="OrthoDB" id="9786032at2"/>
<dbReference type="Proteomes" id="UP000480929">
    <property type="component" value="Unassembled WGS sequence"/>
</dbReference>
<dbReference type="EMBL" id="WKPI01000013">
    <property type="protein sequence ID" value="MSC33211.1"/>
    <property type="molecule type" value="Genomic_DNA"/>
</dbReference>
<dbReference type="CDD" id="cd04301">
    <property type="entry name" value="NAT_SF"/>
    <property type="match status" value="1"/>
</dbReference>
<evidence type="ECO:0000313" key="3">
    <source>
        <dbReference type="EMBL" id="MSC33211.1"/>
    </source>
</evidence>
<dbReference type="InterPro" id="IPR016181">
    <property type="entry name" value="Acyl_CoA_acyltransferase"/>
</dbReference>
<keyword evidence="2" id="KW-0808">Transferase</keyword>
<keyword evidence="5" id="KW-1185">Reference proteome</keyword>
<evidence type="ECO:0000259" key="1">
    <source>
        <dbReference type="PROSITE" id="PS51186"/>
    </source>
</evidence>
<accession>A0A6N7S6M9</accession>
<dbReference type="Gene3D" id="3.40.630.30">
    <property type="match status" value="1"/>
</dbReference>
<dbReference type="AlphaFoldDB" id="A0A6N7S6M9"/>
<feature type="domain" description="N-acetyltransferase" evidence="1">
    <location>
        <begin position="14"/>
        <end position="154"/>
    </location>
</feature>
<comment type="caution">
    <text evidence="2">The sequence shown here is derived from an EMBL/GenBank/DDBJ whole genome shotgun (WGS) entry which is preliminary data.</text>
</comment>
<reference evidence="4 5" key="1">
    <citation type="journal article" date="2019" name="Nat. Med.">
        <title>A library of human gut bacterial isolates paired with longitudinal multiomics data enables mechanistic microbiome research.</title>
        <authorList>
            <person name="Poyet M."/>
            <person name="Groussin M."/>
            <person name="Gibbons S.M."/>
            <person name="Avila-Pacheco J."/>
            <person name="Jiang X."/>
            <person name="Kearney S.M."/>
            <person name="Perrotta A.R."/>
            <person name="Berdy B."/>
            <person name="Zhao S."/>
            <person name="Lieberman T.D."/>
            <person name="Swanson P.K."/>
            <person name="Smith M."/>
            <person name="Roesemann S."/>
            <person name="Alexander J.E."/>
            <person name="Rich S.A."/>
            <person name="Livny J."/>
            <person name="Vlamakis H."/>
            <person name="Clish C."/>
            <person name="Bullock K."/>
            <person name="Deik A."/>
            <person name="Scott J."/>
            <person name="Pierce K.A."/>
            <person name="Xavier R.J."/>
            <person name="Alm E.J."/>
        </authorList>
    </citation>
    <scope>NUCLEOTIDE SEQUENCE [LARGE SCALE GENOMIC DNA]</scope>
    <source>
        <strain evidence="2 4">BIOML-A4</strain>
        <strain evidence="3 5">BIOML-A5</strain>
    </source>
</reference>
<sequence length="154" mass="18178">MQVELKLAKQTEAAEILALQKIAFRDMLQRYQDYDTSPANQTLEQMQQRCSQKDRKYYFIDVNDIHVGVLRVTDRKDGSLKRLSPIFVLPQFQGHGYAQKAIRQIEKIYGEQGWELDTILQEEKLAYLYEKMGYKKTGKTRVVNSRMTLVFYEK</sequence>
<dbReference type="Proteomes" id="UP000433575">
    <property type="component" value="Unassembled WGS sequence"/>
</dbReference>
<protein>
    <submittedName>
        <fullName evidence="2">GNAT family N-acetyltransferase</fullName>
    </submittedName>
</protein>
<name>A0A6N7S6M9_9FIRM</name>
<evidence type="ECO:0000313" key="2">
    <source>
        <dbReference type="EMBL" id="MSA89533.1"/>
    </source>
</evidence>
<evidence type="ECO:0000313" key="5">
    <source>
        <dbReference type="Proteomes" id="UP000480929"/>
    </source>
</evidence>
<dbReference type="GO" id="GO:0016747">
    <property type="term" value="F:acyltransferase activity, transferring groups other than amino-acyl groups"/>
    <property type="evidence" value="ECO:0007669"/>
    <property type="project" value="InterPro"/>
</dbReference>